<proteinExistence type="predicted"/>
<evidence type="ECO:0000256" key="6">
    <source>
        <dbReference type="SAM" id="Phobius"/>
    </source>
</evidence>
<feature type="transmembrane region" description="Helical" evidence="6">
    <location>
        <begin position="141"/>
        <end position="161"/>
    </location>
</feature>
<dbReference type="EMBL" id="CP119958">
    <property type="protein sequence ID" value="WFD37952.1"/>
    <property type="molecule type" value="Genomic_DNA"/>
</dbReference>
<feature type="transmembrane region" description="Helical" evidence="6">
    <location>
        <begin position="347"/>
        <end position="366"/>
    </location>
</feature>
<gene>
    <name evidence="7" type="ORF">MJAP1_000900</name>
</gene>
<feature type="transmembrane region" description="Helical" evidence="6">
    <location>
        <begin position="378"/>
        <end position="398"/>
    </location>
</feature>
<dbReference type="SUPFAM" id="SSF103481">
    <property type="entry name" value="Multidrug resistance efflux transporter EmrE"/>
    <property type="match status" value="1"/>
</dbReference>
<name>A0AAF0F025_9BASI</name>
<comment type="subcellular location">
    <subcellularLocation>
        <location evidence="1">Membrane</location>
        <topology evidence="1">Multi-pass membrane protein</topology>
    </subcellularLocation>
</comment>
<evidence type="ECO:0000256" key="1">
    <source>
        <dbReference type="ARBA" id="ARBA00004141"/>
    </source>
</evidence>
<dbReference type="RefSeq" id="XP_060120849.1">
    <property type="nucleotide sequence ID" value="XM_060264866.1"/>
</dbReference>
<evidence type="ECO:0000256" key="2">
    <source>
        <dbReference type="ARBA" id="ARBA00022692"/>
    </source>
</evidence>
<feature type="compositionally biased region" description="Polar residues" evidence="5">
    <location>
        <begin position="244"/>
        <end position="253"/>
    </location>
</feature>
<dbReference type="Proteomes" id="UP001217754">
    <property type="component" value="Chromosome 1"/>
</dbReference>
<dbReference type="Pfam" id="PF05653">
    <property type="entry name" value="Mg_trans_NIPA"/>
    <property type="match status" value="2"/>
</dbReference>
<evidence type="ECO:0000256" key="4">
    <source>
        <dbReference type="ARBA" id="ARBA00023136"/>
    </source>
</evidence>
<dbReference type="PANTHER" id="PTHR12570:SF86">
    <property type="entry name" value="ADR321CP"/>
    <property type="match status" value="1"/>
</dbReference>
<feature type="transmembrane region" description="Helical" evidence="6">
    <location>
        <begin position="6"/>
        <end position="23"/>
    </location>
</feature>
<evidence type="ECO:0000313" key="7">
    <source>
        <dbReference type="EMBL" id="WFD37952.1"/>
    </source>
</evidence>
<accession>A0AAF0F025</accession>
<dbReference type="GO" id="GO:0015095">
    <property type="term" value="F:magnesium ion transmembrane transporter activity"/>
    <property type="evidence" value="ECO:0007669"/>
    <property type="project" value="InterPro"/>
</dbReference>
<feature type="transmembrane region" description="Helical" evidence="6">
    <location>
        <begin position="101"/>
        <end position="121"/>
    </location>
</feature>
<evidence type="ECO:0000256" key="3">
    <source>
        <dbReference type="ARBA" id="ARBA00022989"/>
    </source>
</evidence>
<sequence>MDVPIAVGLGLVASFVQSLGLTVQRRSHIHNEALPEEERKSEWSRPLWVAGFVVFLAANISGTIFQIGTLPVVILAPLGAVSLLYNALLARVLLNDFLSRHMAMGSTLIAVGALLIAYFGSVPEEPRSLKELLDLYERPSFVAFAMLYLLVFVSVLTMAHLTEWQLLWQPQCAPRKGRSSRRRWRGLGGRRWPAPSLATVAEVSENSSGIATPMQRGAEDDRTPLLVDALLNKDSASKRVHGTLAQTPSTSAQPEPHAPSYGALGNGHPSVPNRRGAPMPPLVADVEAAMPRTSALELPANRPTVLALAVAYSATSGTLSGVCLLLAKSGVDLLVLSLRGNNQLASPMSWFLVVILLTAALLQLWYLNKSLKLADPVLVCPLAFCFYNISSITLGLVYFNELAILSWLDVFCVCFGTGLLLCGVWVISLHHSMDEKEEVESASDITLWGPGWHDPAAWHDHDALSRGAATSPLAGPLYSAAVEDEHTRTTHSPEPVEAEAEAGPSLYATPPRLTRDAPLAPHLAPRHGRSTSMPVPPNKPTISLDHALTQGMHTSDRAHMNPARRPTLYGILVERGLSIGLSPSSPGFHVSPRRAASAAHASPSTPRPRRFSDSHGDA</sequence>
<keyword evidence="3 6" id="KW-1133">Transmembrane helix</keyword>
<dbReference type="InterPro" id="IPR008521">
    <property type="entry name" value="Mg_trans_NIPA"/>
</dbReference>
<evidence type="ECO:0000256" key="5">
    <source>
        <dbReference type="SAM" id="MobiDB-lite"/>
    </source>
</evidence>
<protein>
    <recommendedName>
        <fullName evidence="9">Magnesium transporter NIPA-domain-containing protein</fullName>
    </recommendedName>
</protein>
<feature type="transmembrane region" description="Helical" evidence="6">
    <location>
        <begin position="47"/>
        <end position="68"/>
    </location>
</feature>
<keyword evidence="2 6" id="KW-0812">Transmembrane</keyword>
<keyword evidence="4 6" id="KW-0472">Membrane</keyword>
<keyword evidence="8" id="KW-1185">Reference proteome</keyword>
<feature type="region of interest" description="Disordered" evidence="5">
    <location>
        <begin position="581"/>
        <end position="618"/>
    </location>
</feature>
<reference evidence="7" key="1">
    <citation type="submission" date="2023-03" db="EMBL/GenBank/DDBJ databases">
        <title>Mating type loci evolution in Malassezia.</title>
        <authorList>
            <person name="Coelho M.A."/>
        </authorList>
    </citation>
    <scope>NUCLEOTIDE SEQUENCE</scope>
    <source>
        <strain evidence="7">CBS 9431</strain>
    </source>
</reference>
<feature type="transmembrane region" description="Helical" evidence="6">
    <location>
        <begin position="404"/>
        <end position="427"/>
    </location>
</feature>
<feature type="compositionally biased region" description="Low complexity" evidence="5">
    <location>
        <begin position="581"/>
        <end position="604"/>
    </location>
</feature>
<dbReference type="AlphaFoldDB" id="A0AAF0F025"/>
<dbReference type="InterPro" id="IPR037185">
    <property type="entry name" value="EmrE-like"/>
</dbReference>
<evidence type="ECO:0008006" key="9">
    <source>
        <dbReference type="Google" id="ProtNLM"/>
    </source>
</evidence>
<dbReference type="PANTHER" id="PTHR12570">
    <property type="match status" value="1"/>
</dbReference>
<organism evidence="7 8">
    <name type="scientific">Malassezia japonica</name>
    <dbReference type="NCBI Taxonomy" id="223818"/>
    <lineage>
        <taxon>Eukaryota</taxon>
        <taxon>Fungi</taxon>
        <taxon>Dikarya</taxon>
        <taxon>Basidiomycota</taxon>
        <taxon>Ustilaginomycotina</taxon>
        <taxon>Malasseziomycetes</taxon>
        <taxon>Malasseziales</taxon>
        <taxon>Malasseziaceae</taxon>
        <taxon>Malassezia</taxon>
    </lineage>
</organism>
<feature type="region of interest" description="Disordered" evidence="5">
    <location>
        <begin position="243"/>
        <end position="276"/>
    </location>
</feature>
<dbReference type="GO" id="GO:0016020">
    <property type="term" value="C:membrane"/>
    <property type="evidence" value="ECO:0007669"/>
    <property type="project" value="UniProtKB-SubCell"/>
</dbReference>
<feature type="transmembrane region" description="Helical" evidence="6">
    <location>
        <begin position="74"/>
        <end position="94"/>
    </location>
</feature>
<feature type="region of interest" description="Disordered" evidence="5">
    <location>
        <begin position="484"/>
        <end position="537"/>
    </location>
</feature>
<dbReference type="GeneID" id="85224549"/>
<evidence type="ECO:0000313" key="8">
    <source>
        <dbReference type="Proteomes" id="UP001217754"/>
    </source>
</evidence>